<dbReference type="InterPro" id="IPR052969">
    <property type="entry name" value="Thr-specific_kinase-like"/>
</dbReference>
<proteinExistence type="predicted"/>
<feature type="compositionally biased region" description="Basic and acidic residues" evidence="1">
    <location>
        <begin position="2041"/>
        <end position="2054"/>
    </location>
</feature>
<keyword evidence="3" id="KW-1185">Reference proteome</keyword>
<evidence type="ECO:0000313" key="3">
    <source>
        <dbReference type="Proteomes" id="UP001470230"/>
    </source>
</evidence>
<feature type="compositionally biased region" description="Acidic residues" evidence="1">
    <location>
        <begin position="1147"/>
        <end position="1161"/>
    </location>
</feature>
<feature type="region of interest" description="Disordered" evidence="1">
    <location>
        <begin position="1117"/>
        <end position="1174"/>
    </location>
</feature>
<dbReference type="Proteomes" id="UP001470230">
    <property type="component" value="Unassembled WGS sequence"/>
</dbReference>
<evidence type="ECO:0000256" key="1">
    <source>
        <dbReference type="SAM" id="MobiDB-lite"/>
    </source>
</evidence>
<dbReference type="EMBL" id="JAPFFF010000003">
    <property type="protein sequence ID" value="KAK8895428.1"/>
    <property type="molecule type" value="Genomic_DNA"/>
</dbReference>
<accession>A0ABR2KX51</accession>
<reference evidence="2 3" key="1">
    <citation type="submission" date="2024-04" db="EMBL/GenBank/DDBJ databases">
        <title>Tritrichomonas musculus Genome.</title>
        <authorList>
            <person name="Alves-Ferreira E."/>
            <person name="Grigg M."/>
            <person name="Lorenzi H."/>
            <person name="Galac M."/>
        </authorList>
    </citation>
    <scope>NUCLEOTIDE SEQUENCE [LARGE SCALE GENOMIC DNA]</scope>
    <source>
        <strain evidence="2 3">EAF2021</strain>
    </source>
</reference>
<sequence length="2408" mass="276740">MELIFPNGSSYKFKNNPYYSEIYFRDKDYNFDDLNLAELVDKKGRKFDKFVYYEHYFPYTINEDIIDQFCQNEAILNKPYLIYGNRFNLNDYINELTQNIKKLTFLTEGIENDIISSKITYDSINKLIQITKTVDTLISILNVNYNNKQGKPNDIDHHLKELGSKLKHLKSYANNLSNYINGQAFKGNYNEILPANRKNSFSYKYNLPFPSTDSQDINKSIFSSLNNNNCNFLSSPFLSIENEDSISCCFDTLECTIGPLIPSLYSEKVTLNFISFIDEQITIDIETKDEQYQSWFYSKTFMPKEIAKIYITLSNSSLKQHESFDIEADIIISSPGLRSLILPTIFHIILAPQIVFFSCTQYPIALTDKNFYLCTDKLMSNDELNFTFHNHNIINEPLSYRVRFESLDDNTSPKPEKNANNKDSLSIVIPRVEKPSRIHFSVNIKFSEKLQTNVIIDSIILPFDFSFSLYDYTQKRYVNDSSKIMFSNQYLGRQIVLHCRISSPIFEMLKDKQTVFKGIFYSKFVQGIEIVKKEIGETFEIDKETDFDIYLNIKNKLTNYQSDNYISITVKNIMKRINLSFCFPESVIDTNNKTKVIQANLSKYDFYYGKQINSDWIRITKSTKIEDIYAICSPFNAFQTKQAKIQYQRSNCSIFNSKENKFVYLSSNGKIIIKQENKNQYPNFLTKMLMHYNIPLFGICQNEWYPVFDKYSKQLKNNLLEITKENSEKAKKLIKQISSHKNLELNSFEKFASLIFNKDDLINGIKDIINHEELKCFKDNLFNNNRENCSEQILSYIEQYGSCEKELKGVISYNIIVLLHETFARRFFELQVNNFNLKPIISEEELTAKSNELYEQYCIIEDDALRHNKYQFTHEIEKLKNSISSIKCSEIPPLEEQNEAYLLGVEAIPVKRNIPPEFIIISNKGTNSLSSKNITVNLPEIILPDISRSNELSIIKMNDFYQTCLKGTRILPIFVKNLASEKTDENISQAFDYFVSLYRTFKNLQDQDKSIISQAVNEFRESFCSMIGKFTRAGMDISKFIDRRYIPTNETNQDFISYPNKTEIYLPPDSWNTGIIQHENTIALQNITENDKLHVGELESFEEEPQFFDEARFPAKETKVVDSQPTSAKDEKVQVSLLYTTSPNDNKEEEESDNDEDDEYDHSEGNKDDNSNNKVHVTLDKESVEISNENLDGLVSNFSERDSIKASIARMSEMNEMSNLVVNDCSPPKINPQFFKPPTNENPLNLPIQLLIKQSLTLSHHLIIAISNQDIQFSNLCANILVDCSCFISVENKMFNMLLICALTTALNVLSIPYSIAVFGDSNFKCVIKSFDENHSSFALQKVLDCLFIKRFCSNLPTAVKFAIDNMEHDRRKQRAIFTFTSGLDNQIRLYKSWAESIFNKEVLSFHFIFIKSKELEMKDEDYLQKVWKNFEVETKKFGALSNVKVTPLNSQLTSFGAFSDSFVSVMKRNNEPETKPLPFAQPIFDISNQLQNIDVFYQLIDDKSKNMFSENNDIYVETTDVLKNITSKIDRLDVSLYRNKLSQMIKPHSEKRKDNFNSFLKKFIENRTKINQSTLETIFRPNKASRTVLSNTGSDIDITALILNIINPVPDPLIYLEEKGGLIRNYGVSVIIDPSISCLFNLSAAHTLLTIRTVLSSFAALDLPCFDLIVSGNPQPTILCSEVGTLHTLDHKSNIWESLFTLLQSPVPKSDLASAINAAYDIKRMRSKDYTSLLFVITDGLYEKTHKNRILQVVNNCVQSGIAVFGIGVGTYPKGIDDLFPQVVFAPNPSLVMKCVASIFGDSISNRKEKMPPIYPMDLHIEDIKSSFNNLIKNEDKPIFSNLKEELSKIKHLQDAFRHYLNAEGDIGNAQKGFTNFEGENAEMYKRNTFQTQKILIVMLWDYSMNPAKESRELQVKYIYENFNSYKRECIKTAVEHFGITVEVVQNYKSAIEKLLRQERNGFCDYYSVWIMCGPPIDKLPDNSSYPNLVGQFIEVITQFWMNGGALVFWAEGEPLYYQVNLFLEKNGFNFKIEGSHDGRKTLTPDESNDLRNRKTFNRHPQGDETNERSTLAHNLGKIFEGVTISYAKYDLDSIKPFIPFSRDSEGGISSMFLPSNKEKGTGDIIIDCGYTKCFANLDEDGTYRYIQNIAGWTMNMESHIAAGYSPKEWRPKAIKYTINLYESWNFPIVQRNTNVDIIFIIDATGSMRHWLYAAKNRARDIANASRSRYPNISFNFGAIFYKDPVAQYRDRNVYCQPTNNMSTLVNFMSYQSAGGGGGDGPEDWAGAYYLLLNTILFRRGAICAVIHIADAPAHGSAWGGHFGKYESEGPRLTNYIRNCARANIFFSGIDIGSYGTPSFNRVKDIYRSEGKSNLYKHNSIGREDDDIAGDILQDVAANLISSIAAF</sequence>
<dbReference type="SUPFAM" id="SSF53300">
    <property type="entry name" value="vWA-like"/>
    <property type="match status" value="2"/>
</dbReference>
<comment type="caution">
    <text evidence="2">The sequence shown here is derived from an EMBL/GenBank/DDBJ whole genome shotgun (WGS) entry which is preliminary data.</text>
</comment>
<gene>
    <name evidence="2" type="ORF">M9Y10_023892</name>
</gene>
<organism evidence="2 3">
    <name type="scientific">Tritrichomonas musculus</name>
    <dbReference type="NCBI Taxonomy" id="1915356"/>
    <lineage>
        <taxon>Eukaryota</taxon>
        <taxon>Metamonada</taxon>
        <taxon>Parabasalia</taxon>
        <taxon>Tritrichomonadida</taxon>
        <taxon>Tritrichomonadidae</taxon>
        <taxon>Tritrichomonas</taxon>
    </lineage>
</organism>
<protein>
    <recommendedName>
        <fullName evidence="4">VWFA domain-containing protein</fullName>
    </recommendedName>
</protein>
<evidence type="ECO:0000313" key="2">
    <source>
        <dbReference type="EMBL" id="KAK8895428.1"/>
    </source>
</evidence>
<dbReference type="PANTHER" id="PTHR47763:SF1">
    <property type="entry name" value="DUF659 DOMAIN-CONTAINING PROTEIN"/>
    <property type="match status" value="1"/>
</dbReference>
<evidence type="ECO:0008006" key="4">
    <source>
        <dbReference type="Google" id="ProtNLM"/>
    </source>
</evidence>
<feature type="compositionally biased region" description="Basic and acidic residues" evidence="1">
    <location>
        <begin position="1162"/>
        <end position="1174"/>
    </location>
</feature>
<name>A0ABR2KX51_9EUKA</name>
<dbReference type="PANTHER" id="PTHR47763">
    <property type="entry name" value="ALPHA-PROTEIN KINASE VWKA"/>
    <property type="match status" value="1"/>
</dbReference>
<dbReference type="InterPro" id="IPR036465">
    <property type="entry name" value="vWFA_dom_sf"/>
</dbReference>
<feature type="region of interest" description="Disordered" evidence="1">
    <location>
        <begin position="2041"/>
        <end position="2069"/>
    </location>
</feature>
<dbReference type="Gene3D" id="3.40.50.410">
    <property type="entry name" value="von Willebrand factor, type A domain"/>
    <property type="match status" value="1"/>
</dbReference>